<protein>
    <recommendedName>
        <fullName evidence="8">Major facilitator superfamily (MFS) profile domain-containing protein</fullName>
    </recommendedName>
</protein>
<feature type="region of interest" description="Disordered" evidence="6">
    <location>
        <begin position="1"/>
        <end position="71"/>
    </location>
</feature>
<dbReference type="PANTHER" id="PTHR23502">
    <property type="entry name" value="MAJOR FACILITATOR SUPERFAMILY"/>
    <property type="match status" value="1"/>
</dbReference>
<accession>A0A1B8GMJ6</accession>
<dbReference type="RefSeq" id="XP_018130786.1">
    <property type="nucleotide sequence ID" value="XM_018274304.1"/>
</dbReference>
<feature type="domain" description="Major facilitator superfamily (MFS) profile" evidence="8">
    <location>
        <begin position="80"/>
        <end position="510"/>
    </location>
</feature>
<feature type="transmembrane region" description="Helical" evidence="7">
    <location>
        <begin position="389"/>
        <end position="411"/>
    </location>
</feature>
<feature type="transmembrane region" description="Helical" evidence="7">
    <location>
        <begin position="305"/>
        <end position="329"/>
    </location>
</feature>
<sequence length="520" mass="56593">MATSTDQESPSKHDGSLRSTSIQLQDINKEEEGKNSSLNVTRNNETHGAESNANSNLVGWEDGNDEANPQNWPEPKKWGMIILLAFITFITPLASSMFAPGIPQVLEEFGSTSNTLATFLVSIFVLGFAFGPLLMAPMSEIYGRLPVYNICNVLFLIFTILSAVATNMGMLLAVRFLAGVAGVAVITCGGGSISDMMPPEKRGRAMAIWSVGPILGPMIGPVVGGFLCESKGWRWVFWVLTILSGVITLISFFLLRETYAPVLLTRKVARLRKETGNTALCSKLDTGLSEKDAFLYNIVRPAKMFIFSPIVTMMCVYIAVAYGLLYILFTTFTFVFRDQYGFNSSMAGLSFLGSGVGTVAGLAYAGTLSDRSIRSVIKAGRQPRPEDRLPPIITFPAALAIPAGLFIYGWGAEKRVHWIVPEIGTAVTGFGMIGIVMCVQTYLIDAFTSHSASVIAASAVLRSLFGALFPLFGLNLYNKLGLGWGNSLLAFIALALAIVPWAFWVYGERIRTNPKWQTRF</sequence>
<feature type="transmembrane region" description="Helical" evidence="7">
    <location>
        <begin position="78"/>
        <end position="95"/>
    </location>
</feature>
<evidence type="ECO:0000256" key="7">
    <source>
        <dbReference type="SAM" id="Phobius"/>
    </source>
</evidence>
<feature type="transmembrane region" description="Helical" evidence="7">
    <location>
        <begin position="205"/>
        <end position="223"/>
    </location>
</feature>
<dbReference type="Proteomes" id="UP000091956">
    <property type="component" value="Unassembled WGS sequence"/>
</dbReference>
<feature type="transmembrane region" description="Helical" evidence="7">
    <location>
        <begin position="484"/>
        <end position="506"/>
    </location>
</feature>
<dbReference type="CDD" id="cd17323">
    <property type="entry name" value="MFS_Tpo1_MDR_like"/>
    <property type="match status" value="1"/>
</dbReference>
<keyword evidence="5 7" id="KW-0472">Membrane</keyword>
<dbReference type="GeneID" id="28838222"/>
<dbReference type="EMBL" id="KV460224">
    <property type="protein sequence ID" value="OBT97053.1"/>
    <property type="molecule type" value="Genomic_DNA"/>
</dbReference>
<dbReference type="InterPro" id="IPR020846">
    <property type="entry name" value="MFS_dom"/>
</dbReference>
<keyword evidence="3 7" id="KW-0812">Transmembrane</keyword>
<organism evidence="9 10">
    <name type="scientific">Pseudogymnoascus verrucosus</name>
    <dbReference type="NCBI Taxonomy" id="342668"/>
    <lineage>
        <taxon>Eukaryota</taxon>
        <taxon>Fungi</taxon>
        <taxon>Dikarya</taxon>
        <taxon>Ascomycota</taxon>
        <taxon>Pezizomycotina</taxon>
        <taxon>Leotiomycetes</taxon>
        <taxon>Thelebolales</taxon>
        <taxon>Thelebolaceae</taxon>
        <taxon>Pseudogymnoascus</taxon>
    </lineage>
</organism>
<evidence type="ECO:0000256" key="3">
    <source>
        <dbReference type="ARBA" id="ARBA00022692"/>
    </source>
</evidence>
<evidence type="ECO:0000256" key="2">
    <source>
        <dbReference type="ARBA" id="ARBA00008335"/>
    </source>
</evidence>
<name>A0A1B8GMJ6_9PEZI</name>
<reference evidence="10" key="2">
    <citation type="journal article" date="2018" name="Nat. Commun.">
        <title>Extreme sensitivity to ultraviolet light in the fungal pathogen causing white-nose syndrome of bats.</title>
        <authorList>
            <person name="Palmer J.M."/>
            <person name="Drees K.P."/>
            <person name="Foster J.T."/>
            <person name="Lindner D.L."/>
        </authorList>
    </citation>
    <scope>NUCLEOTIDE SEQUENCE [LARGE SCALE GENOMIC DNA]</scope>
    <source>
        <strain evidence="10">UAMH 10579</strain>
    </source>
</reference>
<comment type="similarity">
    <text evidence="2">Belongs to the major facilitator superfamily.</text>
</comment>
<evidence type="ECO:0000256" key="6">
    <source>
        <dbReference type="SAM" id="MobiDB-lite"/>
    </source>
</evidence>
<feature type="transmembrane region" description="Helical" evidence="7">
    <location>
        <begin position="235"/>
        <end position="255"/>
    </location>
</feature>
<dbReference type="SUPFAM" id="SSF103473">
    <property type="entry name" value="MFS general substrate transporter"/>
    <property type="match status" value="1"/>
</dbReference>
<gene>
    <name evidence="9" type="ORF">VE01_04836</name>
</gene>
<evidence type="ECO:0000313" key="10">
    <source>
        <dbReference type="Proteomes" id="UP000091956"/>
    </source>
</evidence>
<dbReference type="InterPro" id="IPR036259">
    <property type="entry name" value="MFS_trans_sf"/>
</dbReference>
<keyword evidence="4 7" id="KW-1133">Transmembrane helix</keyword>
<dbReference type="FunFam" id="1.20.1250.20:FF:000011">
    <property type="entry name" value="MFS multidrug transporter, putative"/>
    <property type="match status" value="1"/>
</dbReference>
<evidence type="ECO:0000256" key="1">
    <source>
        <dbReference type="ARBA" id="ARBA00004141"/>
    </source>
</evidence>
<feature type="transmembrane region" description="Helical" evidence="7">
    <location>
        <begin position="423"/>
        <end position="444"/>
    </location>
</feature>
<dbReference type="Pfam" id="PF07690">
    <property type="entry name" value="MFS_1"/>
    <property type="match status" value="1"/>
</dbReference>
<dbReference type="GO" id="GO:0022857">
    <property type="term" value="F:transmembrane transporter activity"/>
    <property type="evidence" value="ECO:0007669"/>
    <property type="project" value="InterPro"/>
</dbReference>
<dbReference type="InterPro" id="IPR011701">
    <property type="entry name" value="MFS"/>
</dbReference>
<evidence type="ECO:0000313" key="9">
    <source>
        <dbReference type="EMBL" id="OBT97053.1"/>
    </source>
</evidence>
<feature type="transmembrane region" description="Helical" evidence="7">
    <location>
        <begin position="147"/>
        <end position="166"/>
    </location>
</feature>
<comment type="subcellular location">
    <subcellularLocation>
        <location evidence="1">Membrane</location>
        <topology evidence="1">Multi-pass membrane protein</topology>
    </subcellularLocation>
</comment>
<feature type="transmembrane region" description="Helical" evidence="7">
    <location>
        <begin position="349"/>
        <end position="368"/>
    </location>
</feature>
<evidence type="ECO:0000256" key="4">
    <source>
        <dbReference type="ARBA" id="ARBA00022989"/>
    </source>
</evidence>
<dbReference type="PROSITE" id="PS50850">
    <property type="entry name" value="MFS"/>
    <property type="match status" value="1"/>
</dbReference>
<feature type="transmembrane region" description="Helical" evidence="7">
    <location>
        <begin position="172"/>
        <end position="193"/>
    </location>
</feature>
<evidence type="ECO:0000256" key="5">
    <source>
        <dbReference type="ARBA" id="ARBA00023136"/>
    </source>
</evidence>
<keyword evidence="10" id="KW-1185">Reference proteome</keyword>
<dbReference type="STRING" id="342668.A0A1B8GMJ6"/>
<dbReference type="AlphaFoldDB" id="A0A1B8GMJ6"/>
<evidence type="ECO:0000259" key="8">
    <source>
        <dbReference type="PROSITE" id="PS50850"/>
    </source>
</evidence>
<proteinExistence type="inferred from homology"/>
<feature type="transmembrane region" description="Helical" evidence="7">
    <location>
        <begin position="115"/>
        <end position="135"/>
    </location>
</feature>
<reference evidence="9 10" key="1">
    <citation type="submission" date="2016-03" db="EMBL/GenBank/DDBJ databases">
        <title>Comparative genomics of Pseudogymnoascus destructans, the fungus causing white-nose syndrome of bats.</title>
        <authorList>
            <person name="Palmer J.M."/>
            <person name="Drees K.P."/>
            <person name="Foster J.T."/>
            <person name="Lindner D.L."/>
        </authorList>
    </citation>
    <scope>NUCLEOTIDE SEQUENCE [LARGE SCALE GENOMIC DNA]</scope>
    <source>
        <strain evidence="9 10">UAMH 10579</strain>
    </source>
</reference>
<dbReference type="PANTHER" id="PTHR23502:SF68">
    <property type="entry name" value="MULTIDRUG TRANSPORTER, PUTATIVE (AFU_ORTHOLOGUE AFUA_3G01120)-RELATED"/>
    <property type="match status" value="1"/>
</dbReference>
<dbReference type="Gene3D" id="1.20.1250.20">
    <property type="entry name" value="MFS general substrate transporter like domains"/>
    <property type="match status" value="1"/>
</dbReference>
<feature type="transmembrane region" description="Helical" evidence="7">
    <location>
        <begin position="451"/>
        <end position="472"/>
    </location>
</feature>
<dbReference type="GO" id="GO:0016020">
    <property type="term" value="C:membrane"/>
    <property type="evidence" value="ECO:0007669"/>
    <property type="project" value="UniProtKB-SubCell"/>
</dbReference>
<feature type="compositionally biased region" description="Polar residues" evidence="6">
    <location>
        <begin position="17"/>
        <end position="26"/>
    </location>
</feature>